<evidence type="ECO:0000313" key="3">
    <source>
        <dbReference type="Proteomes" id="UP000279833"/>
    </source>
</evidence>
<protein>
    <submittedName>
        <fullName evidence="4">GATA zinc finger domain-containing protein 14-like</fullName>
    </submittedName>
</protein>
<evidence type="ECO:0000256" key="1">
    <source>
        <dbReference type="SAM" id="MobiDB-lite"/>
    </source>
</evidence>
<dbReference type="STRING" id="6186.A0A183KAI2"/>
<feature type="region of interest" description="Disordered" evidence="1">
    <location>
        <begin position="273"/>
        <end position="305"/>
    </location>
</feature>
<dbReference type="EMBL" id="UZAK01034803">
    <property type="protein sequence ID" value="VDP47025.1"/>
    <property type="molecule type" value="Genomic_DNA"/>
</dbReference>
<reference evidence="2 3" key="2">
    <citation type="submission" date="2018-11" db="EMBL/GenBank/DDBJ databases">
        <authorList>
            <consortium name="Pathogen Informatics"/>
        </authorList>
    </citation>
    <scope>NUCLEOTIDE SEQUENCE [LARGE SCALE GENOMIC DNA]</scope>
    <source>
        <strain evidence="2">Dakar</strain>
        <strain evidence="3">Dakar, Senegal</strain>
    </source>
</reference>
<dbReference type="Proteomes" id="UP000279833">
    <property type="component" value="Unassembled WGS sequence"/>
</dbReference>
<feature type="compositionally biased region" description="Polar residues" evidence="1">
    <location>
        <begin position="292"/>
        <end position="305"/>
    </location>
</feature>
<reference evidence="4" key="1">
    <citation type="submission" date="2016-06" db="UniProtKB">
        <authorList>
            <consortium name="WormBaseParasite"/>
        </authorList>
    </citation>
    <scope>IDENTIFICATION</scope>
</reference>
<keyword evidence="3" id="KW-1185">Reference proteome</keyword>
<sequence length="358" mass="40421">MESSRPNEEKRKTKEHITPRNGDRHEKNEQELDGTRKEGLGQNQDHDHDQDHDKKLFMTNDCSRIDYMKNYFIPYYNLIETDTYCNHMNTTGNQTTCTMNVNANEQELNRNDEIQPVFIESILTPLNIIKNTFQQPEWNSLILELPQNDCQQILLNTSLDDKQLKCSLHLPQQLNSNTQLYDSSIMSIPSVSLTSSNDSTMKPDLILLQCTNTLPISSTYYIQHDRSVSLNPTSMANTAVLLDLNTTSLKNLKSVNKRNIDCSVQNIITPIASEEQRSDSGRGASDEENSNRIHLNNKKSISPSLIHSTEHDKTAQVSMVVGGCRQETLDPGFVLLGTRQHGVPGGHIAAWSIAFGLH</sequence>
<proteinExistence type="predicted"/>
<gene>
    <name evidence="2" type="ORF">SCUD_LOCUS12015</name>
</gene>
<evidence type="ECO:0000313" key="4">
    <source>
        <dbReference type="WBParaSite" id="SCUD_0001201501-mRNA-1"/>
    </source>
</evidence>
<organism evidence="4">
    <name type="scientific">Schistosoma curassoni</name>
    <dbReference type="NCBI Taxonomy" id="6186"/>
    <lineage>
        <taxon>Eukaryota</taxon>
        <taxon>Metazoa</taxon>
        <taxon>Spiralia</taxon>
        <taxon>Lophotrochozoa</taxon>
        <taxon>Platyhelminthes</taxon>
        <taxon>Trematoda</taxon>
        <taxon>Digenea</taxon>
        <taxon>Strigeidida</taxon>
        <taxon>Schistosomatoidea</taxon>
        <taxon>Schistosomatidae</taxon>
        <taxon>Schistosoma</taxon>
    </lineage>
</organism>
<dbReference type="WBParaSite" id="SCUD_0001201501-mRNA-1">
    <property type="protein sequence ID" value="SCUD_0001201501-mRNA-1"/>
    <property type="gene ID" value="SCUD_0001201501"/>
</dbReference>
<name>A0A183KAI2_9TREM</name>
<feature type="region of interest" description="Disordered" evidence="1">
    <location>
        <begin position="1"/>
        <end position="53"/>
    </location>
</feature>
<evidence type="ECO:0000313" key="2">
    <source>
        <dbReference type="EMBL" id="VDP47025.1"/>
    </source>
</evidence>
<dbReference type="AlphaFoldDB" id="A0A183KAI2"/>
<accession>A0A183KAI2</accession>